<feature type="signal peptide" evidence="1">
    <location>
        <begin position="1"/>
        <end position="17"/>
    </location>
</feature>
<keyword evidence="3" id="KW-1185">Reference proteome</keyword>
<dbReference type="RefSeq" id="XP_056478495.1">
    <property type="nucleotide sequence ID" value="XM_056613454.1"/>
</dbReference>
<keyword evidence="1" id="KW-0732">Signal</keyword>
<gene>
    <name evidence="2" type="ORF">N7532_000960</name>
</gene>
<dbReference type="Proteomes" id="UP001149074">
    <property type="component" value="Unassembled WGS sequence"/>
</dbReference>
<name>A0A9W9G1L9_9EURO</name>
<dbReference type="OrthoDB" id="4241002at2759"/>
<evidence type="ECO:0000256" key="1">
    <source>
        <dbReference type="SAM" id="SignalP"/>
    </source>
</evidence>
<evidence type="ECO:0000313" key="3">
    <source>
        <dbReference type="Proteomes" id="UP001149074"/>
    </source>
</evidence>
<proteinExistence type="predicted"/>
<protein>
    <submittedName>
        <fullName evidence="2">Uncharacterized protein</fullName>
    </submittedName>
</protein>
<reference evidence="2" key="2">
    <citation type="journal article" date="2023" name="IMA Fungus">
        <title>Comparative genomic study of the Penicillium genus elucidates a diverse pangenome and 15 lateral gene transfer events.</title>
        <authorList>
            <person name="Petersen C."/>
            <person name="Sorensen T."/>
            <person name="Nielsen M.R."/>
            <person name="Sondergaard T.E."/>
            <person name="Sorensen J.L."/>
            <person name="Fitzpatrick D.A."/>
            <person name="Frisvad J.C."/>
            <person name="Nielsen K.L."/>
        </authorList>
    </citation>
    <scope>NUCLEOTIDE SEQUENCE</scope>
    <source>
        <strain evidence="2">IBT 30761</strain>
    </source>
</reference>
<comment type="caution">
    <text evidence="2">The sequence shown here is derived from an EMBL/GenBank/DDBJ whole genome shotgun (WGS) entry which is preliminary data.</text>
</comment>
<dbReference type="GeneID" id="81352433"/>
<organism evidence="2 3">
    <name type="scientific">Penicillium argentinense</name>
    <dbReference type="NCBI Taxonomy" id="1131581"/>
    <lineage>
        <taxon>Eukaryota</taxon>
        <taxon>Fungi</taxon>
        <taxon>Dikarya</taxon>
        <taxon>Ascomycota</taxon>
        <taxon>Pezizomycotina</taxon>
        <taxon>Eurotiomycetes</taxon>
        <taxon>Eurotiomycetidae</taxon>
        <taxon>Eurotiales</taxon>
        <taxon>Aspergillaceae</taxon>
        <taxon>Penicillium</taxon>
    </lineage>
</organism>
<reference evidence="2" key="1">
    <citation type="submission" date="2022-11" db="EMBL/GenBank/DDBJ databases">
        <authorList>
            <person name="Petersen C."/>
        </authorList>
    </citation>
    <scope>NUCLEOTIDE SEQUENCE</scope>
    <source>
        <strain evidence="2">IBT 30761</strain>
    </source>
</reference>
<sequence>MLFSFTLLALLANMTTAFPFMKRDIQWSFDLYPSSQCDSDGDLHSGAGSTGCRADLNSMAAAYRLNAIAPGCQVEFFDNTMCEQSGTSDVVFDLSTGAESCQVPSLARRYGSYQVTCNEGHELKM</sequence>
<evidence type="ECO:0000313" key="2">
    <source>
        <dbReference type="EMBL" id="KAJ5110425.1"/>
    </source>
</evidence>
<feature type="chain" id="PRO_5040962358" evidence="1">
    <location>
        <begin position="18"/>
        <end position="125"/>
    </location>
</feature>
<accession>A0A9W9G1L9</accession>
<dbReference type="EMBL" id="JAPQKI010000002">
    <property type="protein sequence ID" value="KAJ5110425.1"/>
    <property type="molecule type" value="Genomic_DNA"/>
</dbReference>
<dbReference type="AlphaFoldDB" id="A0A9W9G1L9"/>